<dbReference type="Pfam" id="PF02518">
    <property type="entry name" value="HATPase_c"/>
    <property type="match status" value="1"/>
</dbReference>
<dbReference type="GO" id="GO:0016020">
    <property type="term" value="C:membrane"/>
    <property type="evidence" value="ECO:0007669"/>
    <property type="project" value="InterPro"/>
</dbReference>
<dbReference type="GO" id="GO:0019825">
    <property type="term" value="F:oxygen binding"/>
    <property type="evidence" value="ECO:0007669"/>
    <property type="project" value="UniProtKB-ARBA"/>
</dbReference>
<evidence type="ECO:0000256" key="8">
    <source>
        <dbReference type="ARBA" id="ARBA00022842"/>
    </source>
</evidence>
<dbReference type="GO" id="GO:0070026">
    <property type="term" value="F:nitric oxide binding"/>
    <property type="evidence" value="ECO:0007669"/>
    <property type="project" value="UniProtKB-ARBA"/>
</dbReference>
<dbReference type="GO" id="GO:0005524">
    <property type="term" value="F:ATP binding"/>
    <property type="evidence" value="ECO:0007669"/>
    <property type="project" value="UniProtKB-ARBA"/>
</dbReference>
<keyword evidence="7 13" id="KW-0418">Kinase</keyword>
<evidence type="ECO:0000256" key="3">
    <source>
        <dbReference type="ARBA" id="ARBA00022490"/>
    </source>
</evidence>
<evidence type="ECO:0000256" key="2">
    <source>
        <dbReference type="ARBA" id="ARBA00001971"/>
    </source>
</evidence>
<dbReference type="Pfam" id="PF13492">
    <property type="entry name" value="GAF_3"/>
    <property type="match status" value="1"/>
</dbReference>
<evidence type="ECO:0000256" key="7">
    <source>
        <dbReference type="ARBA" id="ARBA00022777"/>
    </source>
</evidence>
<accession>A0A1M5CIH2</accession>
<keyword evidence="9" id="KW-0408">Iron</keyword>
<organism evidence="13 14">
    <name type="scientific">Jatrophihabitans endophyticus</name>
    <dbReference type="NCBI Taxonomy" id="1206085"/>
    <lineage>
        <taxon>Bacteria</taxon>
        <taxon>Bacillati</taxon>
        <taxon>Actinomycetota</taxon>
        <taxon>Actinomycetes</taxon>
        <taxon>Jatrophihabitantales</taxon>
        <taxon>Jatrophihabitantaceae</taxon>
        <taxon>Jatrophihabitans</taxon>
    </lineage>
</organism>
<evidence type="ECO:0000256" key="10">
    <source>
        <dbReference type="ARBA" id="ARBA00023012"/>
    </source>
</evidence>
<dbReference type="PANTHER" id="PTHR24421">
    <property type="entry name" value="NITRATE/NITRITE SENSOR PROTEIN NARX-RELATED"/>
    <property type="match status" value="1"/>
</dbReference>
<keyword evidence="6" id="KW-0479">Metal-binding</keyword>
<name>A0A1M5CIH2_9ACTN</name>
<feature type="domain" description="GAF" evidence="11">
    <location>
        <begin position="57"/>
        <end position="203"/>
    </location>
</feature>
<dbReference type="GO" id="GO:0019826">
    <property type="term" value="F:oxygen sensor activity"/>
    <property type="evidence" value="ECO:0007669"/>
    <property type="project" value="UniProtKB-ARBA"/>
</dbReference>
<dbReference type="SMART" id="SM00387">
    <property type="entry name" value="HATPase_c"/>
    <property type="match status" value="1"/>
</dbReference>
<evidence type="ECO:0000313" key="14">
    <source>
        <dbReference type="Proteomes" id="UP000186132"/>
    </source>
</evidence>
<dbReference type="InterPro" id="IPR050482">
    <property type="entry name" value="Sensor_HK_TwoCompSys"/>
</dbReference>
<feature type="domain" description="Histidine kinase/HSP90-like ATPase" evidence="12">
    <location>
        <begin position="483"/>
        <end position="579"/>
    </location>
</feature>
<dbReference type="GO" id="GO:0070483">
    <property type="term" value="P:detection of hypoxia"/>
    <property type="evidence" value="ECO:0007669"/>
    <property type="project" value="UniProtKB-ARBA"/>
</dbReference>
<dbReference type="OrthoDB" id="5241249at2"/>
<evidence type="ECO:0000256" key="6">
    <source>
        <dbReference type="ARBA" id="ARBA00022723"/>
    </source>
</evidence>
<dbReference type="Pfam" id="PF13185">
    <property type="entry name" value="GAF_2"/>
    <property type="match status" value="1"/>
</dbReference>
<dbReference type="EMBL" id="FQVU01000001">
    <property type="protein sequence ID" value="SHF54496.1"/>
    <property type="molecule type" value="Genomic_DNA"/>
</dbReference>
<keyword evidence="4" id="KW-0597">Phosphoprotein</keyword>
<dbReference type="InterPro" id="IPR029016">
    <property type="entry name" value="GAF-like_dom_sf"/>
</dbReference>
<dbReference type="CDD" id="cd16917">
    <property type="entry name" value="HATPase_UhpB-NarQ-NarX-like"/>
    <property type="match status" value="1"/>
</dbReference>
<dbReference type="Gene3D" id="1.20.5.1930">
    <property type="match status" value="1"/>
</dbReference>
<dbReference type="GO" id="GO:0046983">
    <property type="term" value="F:protein dimerization activity"/>
    <property type="evidence" value="ECO:0007669"/>
    <property type="project" value="InterPro"/>
</dbReference>
<comment type="cofactor">
    <cofactor evidence="1">
        <name>Mg(2+)</name>
        <dbReference type="ChEBI" id="CHEBI:18420"/>
    </cofactor>
</comment>
<evidence type="ECO:0000256" key="1">
    <source>
        <dbReference type="ARBA" id="ARBA00001946"/>
    </source>
</evidence>
<dbReference type="SUPFAM" id="SSF55781">
    <property type="entry name" value="GAF domain-like"/>
    <property type="match status" value="2"/>
</dbReference>
<dbReference type="InterPro" id="IPR003018">
    <property type="entry name" value="GAF"/>
</dbReference>
<dbReference type="GO" id="GO:0000287">
    <property type="term" value="F:magnesium ion binding"/>
    <property type="evidence" value="ECO:0007669"/>
    <property type="project" value="UniProtKB-ARBA"/>
</dbReference>
<dbReference type="Gene3D" id="3.30.565.10">
    <property type="entry name" value="Histidine kinase-like ATPase, C-terminal domain"/>
    <property type="match status" value="1"/>
</dbReference>
<reference evidence="14" key="1">
    <citation type="submission" date="2016-11" db="EMBL/GenBank/DDBJ databases">
        <authorList>
            <person name="Varghese N."/>
            <person name="Submissions S."/>
        </authorList>
    </citation>
    <scope>NUCLEOTIDE SEQUENCE [LARGE SCALE GENOMIC DNA]</scope>
    <source>
        <strain evidence="14">DSM 45627</strain>
    </source>
</reference>
<dbReference type="PANTHER" id="PTHR24421:SF56">
    <property type="entry name" value="OXYGEN SENSOR HISTIDINE KINASE RESPONSE REGULATOR DOST"/>
    <property type="match status" value="1"/>
</dbReference>
<evidence type="ECO:0000256" key="5">
    <source>
        <dbReference type="ARBA" id="ARBA00022679"/>
    </source>
</evidence>
<feature type="domain" description="GAF" evidence="11">
    <location>
        <begin position="223"/>
        <end position="370"/>
    </location>
</feature>
<sequence>MPPPPDISPGSGPDVAPRLQLDELLTQLIDRAHDVLDTQNRLRGLLQANRAVIGDLTLPAVLQRIVEAACDLVEARYGALGVLAERGGLAEFVTVGVDDATRELIGQLPQGKGLLGALIDDPRPIRLDDLADDARSVGFPDHHPPMRGFLGLPIRVRDEVFGNLYLTRDDGRSFTQDDEDLVASLAATAGVAIENARLFEESQRKQEWLEAENEITRQLLASEGDEPLQVIARRLQQVADADAVNVVLPTVDGEHLMIEVATGDGADEVTAMIYPTEGTASQAVLGSGEPILIADHARQSKFLVHLSDVVDVGPLMVVPLGATPRVRGALVVARRHERPRFTETDLHLASTFANHAAVALELADARTDQQRVVLLEDRERIARDLHDHVIQRLFAAGLTLESVAAGLGGGTRGAQRLMQVVNDVDETIAKIRDSIFQLRGPLAARTAELRTRVFELATEMTPVLGRAPRVSFAGPVDAVVPGTVLDDLVAVVREALTNVARHAGATEVTVDISATATDVTVDVTDNGVGIGDTGRRSGLDNLRRRAEEHGGEFVITSPLPDPGPATDGGTRLQWTIPLP</sequence>
<dbReference type="SUPFAM" id="SSF55874">
    <property type="entry name" value="ATPase domain of HSP90 chaperone/DNA topoisomerase II/histidine kinase"/>
    <property type="match status" value="1"/>
</dbReference>
<dbReference type="STRING" id="1206085.SAMN05443575_0255"/>
<dbReference type="GO" id="GO:0020037">
    <property type="term" value="F:heme binding"/>
    <property type="evidence" value="ECO:0007669"/>
    <property type="project" value="UniProtKB-ARBA"/>
</dbReference>
<evidence type="ECO:0000259" key="11">
    <source>
        <dbReference type="SMART" id="SM00065"/>
    </source>
</evidence>
<evidence type="ECO:0000256" key="4">
    <source>
        <dbReference type="ARBA" id="ARBA00022553"/>
    </source>
</evidence>
<dbReference type="AlphaFoldDB" id="A0A1M5CIH2"/>
<evidence type="ECO:0000313" key="13">
    <source>
        <dbReference type="EMBL" id="SHF54496.1"/>
    </source>
</evidence>
<keyword evidence="3" id="KW-0963">Cytoplasm</keyword>
<dbReference type="GO" id="GO:0000155">
    <property type="term" value="F:phosphorelay sensor kinase activity"/>
    <property type="evidence" value="ECO:0007669"/>
    <property type="project" value="InterPro"/>
</dbReference>
<protein>
    <submittedName>
        <fullName evidence="13">Histidine kinase-, DNA gyrase B-, and HSP90-like ATPase</fullName>
    </submittedName>
</protein>
<dbReference type="InterPro" id="IPR036890">
    <property type="entry name" value="HATPase_C_sf"/>
</dbReference>
<dbReference type="InterPro" id="IPR011712">
    <property type="entry name" value="Sig_transdc_His_kin_sub3_dim/P"/>
</dbReference>
<dbReference type="FunFam" id="3.30.450.40:FF:000052">
    <property type="entry name" value="Oxygen sensor histidine kinase response regulator DevS/DosS"/>
    <property type="match status" value="1"/>
</dbReference>
<keyword evidence="8" id="KW-0460">Magnesium</keyword>
<evidence type="ECO:0000256" key="9">
    <source>
        <dbReference type="ARBA" id="ARBA00023004"/>
    </source>
</evidence>
<keyword evidence="14" id="KW-1185">Reference proteome</keyword>
<keyword evidence="10" id="KW-0902">Two-component regulatory system</keyword>
<dbReference type="Pfam" id="PF07730">
    <property type="entry name" value="HisKA_3"/>
    <property type="match status" value="1"/>
</dbReference>
<dbReference type="Proteomes" id="UP000186132">
    <property type="component" value="Unassembled WGS sequence"/>
</dbReference>
<comment type="cofactor">
    <cofactor evidence="2">
        <name>heme</name>
        <dbReference type="ChEBI" id="CHEBI:30413"/>
    </cofactor>
</comment>
<proteinExistence type="predicted"/>
<dbReference type="InterPro" id="IPR003594">
    <property type="entry name" value="HATPase_dom"/>
</dbReference>
<evidence type="ECO:0000259" key="12">
    <source>
        <dbReference type="SMART" id="SM00387"/>
    </source>
</evidence>
<gene>
    <name evidence="13" type="ORF">SAMN05443575_0255</name>
</gene>
<dbReference type="RefSeq" id="WP_073384952.1">
    <property type="nucleotide sequence ID" value="NZ_FQVU01000001.1"/>
</dbReference>
<dbReference type="GO" id="GO:0070025">
    <property type="term" value="F:carbon monoxide binding"/>
    <property type="evidence" value="ECO:0007669"/>
    <property type="project" value="UniProtKB-ARBA"/>
</dbReference>
<dbReference type="Gene3D" id="3.30.450.40">
    <property type="match status" value="2"/>
</dbReference>
<dbReference type="SMART" id="SM00065">
    <property type="entry name" value="GAF"/>
    <property type="match status" value="2"/>
</dbReference>
<keyword evidence="5" id="KW-0808">Transferase</keyword>